<sequence length="179" mass="20079">MTEEELAQEFNDIVTSGDPLNVVIRSTVVIERELTLLIEECVHTPSALKSMDMTYNQTASLAVALGVHPRLLPPLNALGKIRNRFAHQLIKTFSKNDADNFYKSFHQEDKDIITKVFTMARGRSTLFKGIPKSPAAMEPVERFALCVLSLRAAIIAAREMARREREKISKAMAPHQSQS</sequence>
<accession>A0A432PSP5</accession>
<evidence type="ECO:0000313" key="1">
    <source>
        <dbReference type="EMBL" id="RUM27564.1"/>
    </source>
</evidence>
<organism evidence="1 2">
    <name type="scientific">Rhizobium vallis</name>
    <dbReference type="NCBI Taxonomy" id="634290"/>
    <lineage>
        <taxon>Bacteria</taxon>
        <taxon>Pseudomonadati</taxon>
        <taxon>Pseudomonadota</taxon>
        <taxon>Alphaproteobacteria</taxon>
        <taxon>Hyphomicrobiales</taxon>
        <taxon>Rhizobiaceae</taxon>
        <taxon>Rhizobium/Agrobacterium group</taxon>
        <taxon>Rhizobium</taxon>
    </lineage>
</organism>
<evidence type="ECO:0000313" key="2">
    <source>
        <dbReference type="Proteomes" id="UP000278823"/>
    </source>
</evidence>
<evidence type="ECO:0008006" key="3">
    <source>
        <dbReference type="Google" id="ProtNLM"/>
    </source>
</evidence>
<protein>
    <recommendedName>
        <fullName evidence="3">DUF4145 domain-containing protein</fullName>
    </recommendedName>
</protein>
<dbReference type="OrthoDB" id="8453949at2"/>
<dbReference type="Proteomes" id="UP000278823">
    <property type="component" value="Unassembled WGS sequence"/>
</dbReference>
<dbReference type="AlphaFoldDB" id="A0A432PSP5"/>
<comment type="caution">
    <text evidence="1">The sequence shown here is derived from an EMBL/GenBank/DDBJ whole genome shotgun (WGS) entry which is preliminary data.</text>
</comment>
<dbReference type="RefSeq" id="WP_126919537.1">
    <property type="nucleotide sequence ID" value="NZ_ML133686.1"/>
</dbReference>
<keyword evidence="2" id="KW-1185">Reference proteome</keyword>
<gene>
    <name evidence="1" type="ORF">EFQ99_05125</name>
</gene>
<name>A0A432PSP5_9HYPH</name>
<proteinExistence type="predicted"/>
<reference evidence="2" key="1">
    <citation type="submission" date="2018-11" db="EMBL/GenBank/DDBJ databases">
        <title>Rhizobium chutanense sp. nov., isolated from root nodules of Phaseolus vulgaris in China.</title>
        <authorList>
            <person name="Huo Y."/>
        </authorList>
    </citation>
    <scope>NUCLEOTIDE SEQUENCE [LARGE SCALE GENOMIC DNA]</scope>
    <source>
        <strain evidence="2">CCBAU 65647</strain>
    </source>
</reference>
<dbReference type="EMBL" id="RJTH01000001">
    <property type="protein sequence ID" value="RUM27564.1"/>
    <property type="molecule type" value="Genomic_DNA"/>
</dbReference>